<protein>
    <submittedName>
        <fullName evidence="2">Uncharacterized protein</fullName>
    </submittedName>
</protein>
<comment type="similarity">
    <text evidence="1">Belongs to the universal ribosomal protein uL10 family.</text>
</comment>
<dbReference type="InterPro" id="IPR047865">
    <property type="entry name" value="Ribosomal_uL10_bac_type"/>
</dbReference>
<sequence>MPPQLRLPLRLPHSQLSGGQAPYICLQCRHASLASAIIPSPTLHPTIAHYPPTQPPSHKPPEYRKSQLHRQYQSLLRSSPLILLFQHNNLKATEWSGIRRELSIALRKIDDELAKEGKEVVGAGVKLQIVRTGILASALNVVEFWEPKYDAEGQVAPSSNLSTDTSAVVQDAPPDDAVEPVYTHGLSRLAWSTASRNAKATQQPADDLTPLLSGPLALLTFPTTSPQHLAAALSILAPTKEFPAPKRKVNAAYHEKPVQDGIAKLMLLGARVEGRVMDMAGARWVGGIKGGMEGLRAQLVGMLSGVGAQVTTVLEAPGRTLWVTVEGRRGMLEEEEKHKGNSEEQKVE</sequence>
<dbReference type="STRING" id="329885.A0A4U0TU16"/>
<accession>A0A4U0TU16</accession>
<dbReference type="Proteomes" id="UP000310066">
    <property type="component" value="Unassembled WGS sequence"/>
</dbReference>
<organism evidence="2 3">
    <name type="scientific">Friedmanniomyces endolithicus</name>
    <dbReference type="NCBI Taxonomy" id="329885"/>
    <lineage>
        <taxon>Eukaryota</taxon>
        <taxon>Fungi</taxon>
        <taxon>Dikarya</taxon>
        <taxon>Ascomycota</taxon>
        <taxon>Pezizomycotina</taxon>
        <taxon>Dothideomycetes</taxon>
        <taxon>Dothideomycetidae</taxon>
        <taxon>Mycosphaerellales</taxon>
        <taxon>Teratosphaeriaceae</taxon>
        <taxon>Friedmanniomyces</taxon>
    </lineage>
</organism>
<reference evidence="2 3" key="1">
    <citation type="submission" date="2017-03" db="EMBL/GenBank/DDBJ databases">
        <title>Genomes of endolithic fungi from Antarctica.</title>
        <authorList>
            <person name="Coleine C."/>
            <person name="Masonjones S."/>
            <person name="Stajich J.E."/>
        </authorList>
    </citation>
    <scope>NUCLEOTIDE SEQUENCE [LARGE SCALE GENOMIC DNA]</scope>
    <source>
        <strain evidence="2 3">CCFEE 5311</strain>
    </source>
</reference>
<proteinExistence type="inferred from homology"/>
<gene>
    <name evidence="2" type="ORF">B0A54_17327</name>
</gene>
<name>A0A4U0TU16_9PEZI</name>
<dbReference type="OrthoDB" id="360689at2759"/>
<dbReference type="InterPro" id="IPR043141">
    <property type="entry name" value="Ribosomal_uL10-like_sf"/>
</dbReference>
<evidence type="ECO:0000313" key="3">
    <source>
        <dbReference type="Proteomes" id="UP000310066"/>
    </source>
</evidence>
<comment type="caution">
    <text evidence="2">The sequence shown here is derived from an EMBL/GenBank/DDBJ whole genome shotgun (WGS) entry which is preliminary data.</text>
</comment>
<dbReference type="PANTHER" id="PTHR11560">
    <property type="entry name" value="39S RIBOSOMAL PROTEIN L10, MITOCHONDRIAL"/>
    <property type="match status" value="1"/>
</dbReference>
<dbReference type="AlphaFoldDB" id="A0A4U0TU16"/>
<dbReference type="SUPFAM" id="SSF160369">
    <property type="entry name" value="Ribosomal protein L10-like"/>
    <property type="match status" value="1"/>
</dbReference>
<dbReference type="Gene3D" id="3.30.70.1730">
    <property type="match status" value="1"/>
</dbReference>
<evidence type="ECO:0000313" key="2">
    <source>
        <dbReference type="EMBL" id="TKA25657.1"/>
    </source>
</evidence>
<dbReference type="EMBL" id="NAJP01000152">
    <property type="protein sequence ID" value="TKA25657.1"/>
    <property type="molecule type" value="Genomic_DNA"/>
</dbReference>
<evidence type="ECO:0000256" key="1">
    <source>
        <dbReference type="ARBA" id="ARBA00008889"/>
    </source>
</evidence>